<dbReference type="InterPro" id="IPR001296">
    <property type="entry name" value="Glyco_trans_1"/>
</dbReference>
<evidence type="ECO:0000313" key="4">
    <source>
        <dbReference type="EMBL" id="QZA78233.1"/>
    </source>
</evidence>
<dbReference type="CDD" id="cd03801">
    <property type="entry name" value="GT4_PimA-like"/>
    <property type="match status" value="1"/>
</dbReference>
<accession>A0ABX8ZAS5</accession>
<keyword evidence="1" id="KW-0808">Transferase</keyword>
<evidence type="ECO:0000259" key="2">
    <source>
        <dbReference type="Pfam" id="PF00534"/>
    </source>
</evidence>
<dbReference type="SUPFAM" id="SSF53756">
    <property type="entry name" value="UDP-Glycosyltransferase/glycogen phosphorylase"/>
    <property type="match status" value="1"/>
</dbReference>
<protein>
    <submittedName>
        <fullName evidence="4">Glycosyltransferase family 4 protein</fullName>
    </submittedName>
</protein>
<dbReference type="Pfam" id="PF00534">
    <property type="entry name" value="Glycos_transf_1"/>
    <property type="match status" value="1"/>
</dbReference>
<reference evidence="4 5" key="1">
    <citation type="submission" date="2021-08" db="EMBL/GenBank/DDBJ databases">
        <title>complete genome sequencing of Deefgea sp. D25.</title>
        <authorList>
            <person name="Bae J.-W."/>
            <person name="Gim D.-H."/>
        </authorList>
    </citation>
    <scope>NUCLEOTIDE SEQUENCE [LARGE SCALE GENOMIC DNA]</scope>
    <source>
        <strain evidence="4 5">D25</strain>
    </source>
</reference>
<evidence type="ECO:0000256" key="1">
    <source>
        <dbReference type="ARBA" id="ARBA00022679"/>
    </source>
</evidence>
<feature type="domain" description="Glycosyltransferase subfamily 4-like N-terminal" evidence="3">
    <location>
        <begin position="14"/>
        <end position="179"/>
    </location>
</feature>
<dbReference type="Pfam" id="PF13439">
    <property type="entry name" value="Glyco_transf_4"/>
    <property type="match status" value="1"/>
</dbReference>
<evidence type="ECO:0000313" key="5">
    <source>
        <dbReference type="Proteomes" id="UP000825679"/>
    </source>
</evidence>
<dbReference type="Gene3D" id="3.40.50.2000">
    <property type="entry name" value="Glycogen Phosphorylase B"/>
    <property type="match status" value="2"/>
</dbReference>
<evidence type="ECO:0000259" key="3">
    <source>
        <dbReference type="Pfam" id="PF13439"/>
    </source>
</evidence>
<dbReference type="Proteomes" id="UP000825679">
    <property type="component" value="Chromosome"/>
</dbReference>
<proteinExistence type="predicted"/>
<sequence>MKIAHVVRQYHPSVGGMEDVVANLVKYQNEQTQYQPTVITLDRLFRNSADKLPKNEVVEGIPVIRLPYSGSSRYPICLSVFSLMKDFDVIHVHGVDFFYDFLALTKFIHKKKIIASTHGGFFHTPYAAGLKKVFFNTVTGITSALYDKVVACSDNDFAIFSQIAAAPRLVLVENGVNVEKFENVALGHAQSQIVYFGRWSVNKGLPELIELIAQLQKIKPEFSLVIAGRPYDVDAQKLNDLVSQNGLTNIQIIESPSNEQLKSIIASSSYFACLSHHEGFGLAAIEAMSAGLIPILSAIPPFEKIQRESQLGFILKDKAEVKEQINSLAQFISSDKSEVIQQKEKAAEFAKQYSWTNVAKKYMELYE</sequence>
<organism evidence="4 5">
    <name type="scientific">Deefgea tanakiae</name>
    <dbReference type="NCBI Taxonomy" id="2865840"/>
    <lineage>
        <taxon>Bacteria</taxon>
        <taxon>Pseudomonadati</taxon>
        <taxon>Pseudomonadota</taxon>
        <taxon>Betaproteobacteria</taxon>
        <taxon>Neisseriales</taxon>
        <taxon>Chitinibacteraceae</taxon>
        <taxon>Deefgea</taxon>
    </lineage>
</organism>
<name>A0ABX8ZAS5_9NEIS</name>
<keyword evidence="5" id="KW-1185">Reference proteome</keyword>
<dbReference type="PANTHER" id="PTHR46401">
    <property type="entry name" value="GLYCOSYLTRANSFERASE WBBK-RELATED"/>
    <property type="match status" value="1"/>
</dbReference>
<dbReference type="PANTHER" id="PTHR46401:SF2">
    <property type="entry name" value="GLYCOSYLTRANSFERASE WBBK-RELATED"/>
    <property type="match status" value="1"/>
</dbReference>
<gene>
    <name evidence="4" type="ORF">K4H28_02075</name>
</gene>
<dbReference type="EMBL" id="CP081150">
    <property type="protein sequence ID" value="QZA78233.1"/>
    <property type="molecule type" value="Genomic_DNA"/>
</dbReference>
<feature type="domain" description="Glycosyl transferase family 1" evidence="2">
    <location>
        <begin position="184"/>
        <end position="338"/>
    </location>
</feature>
<dbReference type="InterPro" id="IPR028098">
    <property type="entry name" value="Glyco_trans_4-like_N"/>
</dbReference>